<gene>
    <name evidence="2" type="ORF">O998_03680</name>
</gene>
<organism evidence="2 3">
    <name type="scientific">Anaplasma phagocytophilum str. Norway variant1</name>
    <dbReference type="NCBI Taxonomy" id="1392506"/>
    <lineage>
        <taxon>Bacteria</taxon>
        <taxon>Pseudomonadati</taxon>
        <taxon>Pseudomonadota</taxon>
        <taxon>Alphaproteobacteria</taxon>
        <taxon>Rickettsiales</taxon>
        <taxon>Anaplasmataceae</taxon>
        <taxon>Anaplasma</taxon>
        <taxon>phagocytophilum group</taxon>
    </lineage>
</organism>
<feature type="region of interest" description="Disordered" evidence="1">
    <location>
        <begin position="26"/>
        <end position="59"/>
    </location>
</feature>
<evidence type="ECO:0000313" key="3">
    <source>
        <dbReference type="Proteomes" id="UP000510938"/>
    </source>
</evidence>
<dbReference type="Proteomes" id="UP000510938">
    <property type="component" value="Chromosome"/>
</dbReference>
<reference evidence="2 3" key="1">
    <citation type="submission" date="2019-12" db="EMBL/GenBank/DDBJ databases">
        <title>A sheep strain of Anaplasma phagocytophilum contains multiple genomes.</title>
        <authorList>
            <person name="Barbet A.F."/>
            <person name="Crosby F.L."/>
            <person name="Eskeland S."/>
            <person name="Stuen S."/>
            <person name="Granquist E.G."/>
            <person name="Munderloh U.G."/>
        </authorList>
    </citation>
    <scope>NUCLEOTIDE SEQUENCE [LARGE SCALE GENOMIC DNA]</scope>
    <source>
        <strain evidence="2 3">Norway Variant 1</strain>
    </source>
</reference>
<dbReference type="AlphaFoldDB" id="A0A7H9E0I4"/>
<accession>A0A7H9E0I4</accession>
<dbReference type="EMBL" id="CP046639">
    <property type="protein sequence ID" value="QLL67303.1"/>
    <property type="molecule type" value="Genomic_DNA"/>
</dbReference>
<proteinExistence type="predicted"/>
<sequence length="80" mass="8429">MVYETEGAQDFDDGIFDITRYVTPCNQAGDSGARSGRPAASSSSAPRGAPNLVPGTSLTSLDEDALDILGAIQEQRGQRR</sequence>
<protein>
    <submittedName>
        <fullName evidence="2">Uncharacterized protein</fullName>
    </submittedName>
</protein>
<name>A0A7H9E0I4_ANAPH</name>
<evidence type="ECO:0000313" key="2">
    <source>
        <dbReference type="EMBL" id="QLL67303.1"/>
    </source>
</evidence>
<evidence type="ECO:0000256" key="1">
    <source>
        <dbReference type="SAM" id="MobiDB-lite"/>
    </source>
</evidence>
<feature type="compositionally biased region" description="Low complexity" evidence="1">
    <location>
        <begin position="31"/>
        <end position="50"/>
    </location>
</feature>